<reference evidence="3" key="1">
    <citation type="journal article" date="2019" name="Int. J. Syst. Evol. Microbiol.">
        <title>The Global Catalogue of Microorganisms (GCM) 10K type strain sequencing project: providing services to taxonomists for standard genome sequencing and annotation.</title>
        <authorList>
            <consortium name="The Broad Institute Genomics Platform"/>
            <consortium name="The Broad Institute Genome Sequencing Center for Infectious Disease"/>
            <person name="Wu L."/>
            <person name="Ma J."/>
        </authorList>
    </citation>
    <scope>NUCLEOTIDE SEQUENCE [LARGE SCALE GENOMIC DNA]</scope>
    <source>
        <strain evidence="3">NBRC 111756</strain>
    </source>
</reference>
<evidence type="ECO:0000313" key="3">
    <source>
        <dbReference type="Proteomes" id="UP001596422"/>
    </source>
</evidence>
<name>A0ABW1ZZM1_9GAMM</name>
<keyword evidence="1" id="KW-1133">Transmembrane helix</keyword>
<evidence type="ECO:0000313" key="2">
    <source>
        <dbReference type="EMBL" id="MFC6670645.1"/>
    </source>
</evidence>
<gene>
    <name evidence="2" type="ORF">ACFQDL_11570</name>
</gene>
<keyword evidence="1" id="KW-0812">Transmembrane</keyword>
<sequence>MLRLGLLLLVLPGLAMMAGFMLEQSAVDACLDSGGSYEYAAGTCDSTGNHPFVPFSARYPLLVNGGMSLSVIGLLLCLTGLYRGRR</sequence>
<dbReference type="Proteomes" id="UP001596422">
    <property type="component" value="Unassembled WGS sequence"/>
</dbReference>
<keyword evidence="1" id="KW-0472">Membrane</keyword>
<evidence type="ECO:0000256" key="1">
    <source>
        <dbReference type="SAM" id="Phobius"/>
    </source>
</evidence>
<accession>A0ABW1ZZM1</accession>
<dbReference type="EMBL" id="JBHSWE010000001">
    <property type="protein sequence ID" value="MFC6670645.1"/>
    <property type="molecule type" value="Genomic_DNA"/>
</dbReference>
<comment type="caution">
    <text evidence="2">The sequence shown here is derived from an EMBL/GenBank/DDBJ whole genome shotgun (WGS) entry which is preliminary data.</text>
</comment>
<organism evidence="2 3">
    <name type="scientific">Marinobacterium aestuariivivens</name>
    <dbReference type="NCBI Taxonomy" id="1698799"/>
    <lineage>
        <taxon>Bacteria</taxon>
        <taxon>Pseudomonadati</taxon>
        <taxon>Pseudomonadota</taxon>
        <taxon>Gammaproteobacteria</taxon>
        <taxon>Oceanospirillales</taxon>
        <taxon>Oceanospirillaceae</taxon>
        <taxon>Marinobacterium</taxon>
    </lineage>
</organism>
<keyword evidence="3" id="KW-1185">Reference proteome</keyword>
<protein>
    <submittedName>
        <fullName evidence="2">Uncharacterized protein</fullName>
    </submittedName>
</protein>
<proteinExistence type="predicted"/>
<dbReference type="RefSeq" id="WP_379909148.1">
    <property type="nucleotide sequence ID" value="NZ_JBHSWE010000001.1"/>
</dbReference>
<feature type="transmembrane region" description="Helical" evidence="1">
    <location>
        <begin position="61"/>
        <end position="82"/>
    </location>
</feature>